<reference evidence="15 16" key="1">
    <citation type="submission" date="2024-09" db="EMBL/GenBank/DDBJ databases">
        <authorList>
            <person name="Sun Q."/>
            <person name="Mori K."/>
        </authorList>
    </citation>
    <scope>NUCLEOTIDE SEQUENCE [LARGE SCALE GENOMIC DNA]</scope>
    <source>
        <strain evidence="15 16">JCM 13852</strain>
    </source>
</reference>
<evidence type="ECO:0000256" key="6">
    <source>
        <dbReference type="ARBA" id="ARBA00022670"/>
    </source>
</evidence>
<evidence type="ECO:0000256" key="4">
    <source>
        <dbReference type="ARBA" id="ARBA00012564"/>
    </source>
</evidence>
<name>A0ABV5UKD7_9PSEU</name>
<dbReference type="PANTHER" id="PTHR11533">
    <property type="entry name" value="PROTEASE M1 ZINC METALLOPROTEASE"/>
    <property type="match status" value="1"/>
</dbReference>
<dbReference type="Gene3D" id="2.60.40.1730">
    <property type="entry name" value="tricorn interacting facor f3 domain"/>
    <property type="match status" value="1"/>
</dbReference>
<organism evidence="15 16">
    <name type="scientific">Amycolatopsis plumensis</name>
    <dbReference type="NCBI Taxonomy" id="236508"/>
    <lineage>
        <taxon>Bacteria</taxon>
        <taxon>Bacillati</taxon>
        <taxon>Actinomycetota</taxon>
        <taxon>Actinomycetes</taxon>
        <taxon>Pseudonocardiales</taxon>
        <taxon>Pseudonocardiaceae</taxon>
        <taxon>Amycolatopsis</taxon>
    </lineage>
</organism>
<evidence type="ECO:0000256" key="1">
    <source>
        <dbReference type="ARBA" id="ARBA00000098"/>
    </source>
</evidence>
<dbReference type="CDD" id="cd09603">
    <property type="entry name" value="M1_APN_like"/>
    <property type="match status" value="1"/>
</dbReference>
<dbReference type="Proteomes" id="UP001589535">
    <property type="component" value="Unassembled WGS sequence"/>
</dbReference>
<dbReference type="Pfam" id="PF17900">
    <property type="entry name" value="Peptidase_M1_N"/>
    <property type="match status" value="1"/>
</dbReference>
<dbReference type="InterPro" id="IPR042097">
    <property type="entry name" value="Aminopeptidase_N-like_N_sf"/>
</dbReference>
<evidence type="ECO:0000256" key="5">
    <source>
        <dbReference type="ARBA" id="ARBA00015611"/>
    </source>
</evidence>
<dbReference type="PRINTS" id="PR00756">
    <property type="entry name" value="ALADIPTASE"/>
</dbReference>
<dbReference type="EC" id="3.4.11.2" evidence="4"/>
<feature type="domain" description="Aminopeptidase N-like N-terminal" evidence="14">
    <location>
        <begin position="39"/>
        <end position="211"/>
    </location>
</feature>
<dbReference type="PANTHER" id="PTHR11533:SF297">
    <property type="entry name" value="AMINOPEPTIDASE N"/>
    <property type="match status" value="1"/>
</dbReference>
<dbReference type="InterPro" id="IPR045357">
    <property type="entry name" value="Aminopeptidase_N-like_N"/>
</dbReference>
<evidence type="ECO:0000256" key="8">
    <source>
        <dbReference type="ARBA" id="ARBA00022801"/>
    </source>
</evidence>
<keyword evidence="6" id="KW-0645">Protease</keyword>
<comment type="similarity">
    <text evidence="3">Belongs to the peptidase M1 family.</text>
</comment>
<comment type="caution">
    <text evidence="15">The sequence shown here is derived from an EMBL/GenBank/DDBJ whole genome shotgun (WGS) entry which is preliminary data.</text>
</comment>
<comment type="cofactor">
    <cofactor evidence="2">
        <name>Zn(2+)</name>
        <dbReference type="ChEBI" id="CHEBI:29105"/>
    </cofactor>
</comment>
<keyword evidence="10" id="KW-0482">Metalloprotease</keyword>
<dbReference type="Pfam" id="PF01433">
    <property type="entry name" value="Peptidase_M1"/>
    <property type="match status" value="1"/>
</dbReference>
<keyword evidence="7" id="KW-0479">Metal-binding</keyword>
<comment type="catalytic activity">
    <reaction evidence="1">
        <text>Release of an N-terminal amino acid, Xaa-|-Yaa- from a peptide, amide or arylamide. Xaa is preferably Ala, but may be most amino acids including Pro (slow action). When a terminal hydrophobic residue is followed by a prolyl residue, the two may be released as an intact Xaa-Pro dipeptide.</text>
        <dbReference type="EC" id="3.4.11.2"/>
    </reaction>
</comment>
<dbReference type="InterPro" id="IPR001930">
    <property type="entry name" value="Peptidase_M1"/>
</dbReference>
<evidence type="ECO:0000256" key="7">
    <source>
        <dbReference type="ARBA" id="ARBA00022723"/>
    </source>
</evidence>
<protein>
    <recommendedName>
        <fullName evidence="5">Aminopeptidase N</fullName>
        <ecNumber evidence="4">3.4.11.2</ecNumber>
    </recommendedName>
    <alternativeName>
        <fullName evidence="11">Alanine aminopeptidase</fullName>
    </alternativeName>
    <alternativeName>
        <fullName evidence="12">Lysyl aminopeptidase</fullName>
    </alternativeName>
</protein>
<dbReference type="SUPFAM" id="SSF55486">
    <property type="entry name" value="Metalloproteases ('zincins'), catalytic domain"/>
    <property type="match status" value="1"/>
</dbReference>
<dbReference type="GO" id="GO:0004177">
    <property type="term" value="F:aminopeptidase activity"/>
    <property type="evidence" value="ECO:0007669"/>
    <property type="project" value="UniProtKB-KW"/>
</dbReference>
<evidence type="ECO:0000259" key="13">
    <source>
        <dbReference type="Pfam" id="PF01433"/>
    </source>
</evidence>
<feature type="domain" description="Peptidase M1 membrane alanine aminopeptidase" evidence="13">
    <location>
        <begin position="304"/>
        <end position="444"/>
    </location>
</feature>
<proteinExistence type="inferred from homology"/>
<gene>
    <name evidence="15" type="ORF">ACFFTO_44030</name>
</gene>
<keyword evidence="15" id="KW-0031">Aminopeptidase</keyword>
<evidence type="ECO:0000256" key="3">
    <source>
        <dbReference type="ARBA" id="ARBA00010136"/>
    </source>
</evidence>
<dbReference type="EMBL" id="JBHMBK010000074">
    <property type="protein sequence ID" value="MFB9691185.1"/>
    <property type="molecule type" value="Genomic_DNA"/>
</dbReference>
<evidence type="ECO:0000259" key="14">
    <source>
        <dbReference type="Pfam" id="PF17900"/>
    </source>
</evidence>
<dbReference type="SUPFAM" id="SSF63737">
    <property type="entry name" value="Leukotriene A4 hydrolase N-terminal domain"/>
    <property type="match status" value="1"/>
</dbReference>
<keyword evidence="16" id="KW-1185">Reference proteome</keyword>
<evidence type="ECO:0000256" key="9">
    <source>
        <dbReference type="ARBA" id="ARBA00022833"/>
    </source>
</evidence>
<keyword evidence="9" id="KW-0862">Zinc</keyword>
<accession>A0ABV5UKD7</accession>
<evidence type="ECO:0000256" key="11">
    <source>
        <dbReference type="ARBA" id="ARBA00029811"/>
    </source>
</evidence>
<evidence type="ECO:0000313" key="15">
    <source>
        <dbReference type="EMBL" id="MFB9691185.1"/>
    </source>
</evidence>
<evidence type="ECO:0000256" key="12">
    <source>
        <dbReference type="ARBA" id="ARBA00031533"/>
    </source>
</evidence>
<keyword evidence="8 15" id="KW-0378">Hydrolase</keyword>
<evidence type="ECO:0000256" key="2">
    <source>
        <dbReference type="ARBA" id="ARBA00001947"/>
    </source>
</evidence>
<evidence type="ECO:0000313" key="16">
    <source>
        <dbReference type="Proteomes" id="UP001589535"/>
    </source>
</evidence>
<dbReference type="InterPro" id="IPR027268">
    <property type="entry name" value="Peptidase_M4/M1_CTD_sf"/>
</dbReference>
<dbReference type="RefSeq" id="WP_378207778.1">
    <property type="nucleotide sequence ID" value="NZ_JBHMBK010000074.1"/>
</dbReference>
<evidence type="ECO:0000256" key="10">
    <source>
        <dbReference type="ARBA" id="ARBA00023049"/>
    </source>
</evidence>
<dbReference type="InterPro" id="IPR050344">
    <property type="entry name" value="Peptidase_M1_aminopeptidases"/>
</dbReference>
<dbReference type="Gene3D" id="1.10.390.10">
    <property type="entry name" value="Neutral Protease Domain 2"/>
    <property type="match status" value="1"/>
</dbReference>
<sequence>MSLLSALFTGTANAEATPGAPGVGDPLYKWAGNGGYTVDHYDIDLRYQPATDELTGRTTIRASTTQDLSQFDLDFALKVTSVQVNGAPATFGPHPENQTELVVTPSTPVAAHQQMVVVVEYADVPSQVRLDGVQVWYHTETGAIATGQPRLCRAWYPCNDHPSDKATYAVSATVPNGNTVVSNGALVSRTQPVPGWTTWRWKAEEPMVSYLAFIALGRFELDAGVTQRGLQYYNAYDPALGTSLPTAKSTIERTPEIADFLSTQFGPYPFSSIGGVATNAWGSAIEHQTRPVYGNQFWQDKDPSVVVAHEVAHQWFGDSVSLQDWTNMWLNEGFATYAEWLWTEREGGATVAELADAFYARYSEEDTFWDLVLWPGTRLFQPAVYERGAMTLQALRTEVGDLAFFRILKGYHQKFQGGQTTTAGFLEFAEQISGRQLDSLFKTWLVDPAKPPVGPNGTVAANGSALSEVAELSKLHSRLAAQSR</sequence>
<dbReference type="InterPro" id="IPR014782">
    <property type="entry name" value="Peptidase_M1_dom"/>
</dbReference>